<dbReference type="AlphaFoldDB" id="A0A0G2ID20"/>
<dbReference type="VEuPathDB" id="FungiDB:EMCG_06146"/>
<evidence type="ECO:0000256" key="1">
    <source>
        <dbReference type="SAM" id="SignalP"/>
    </source>
</evidence>
<evidence type="ECO:0000313" key="2">
    <source>
        <dbReference type="EMBL" id="KKZ68185.1"/>
    </source>
</evidence>
<gene>
    <name evidence="2" type="ORF">EMCG_06146</name>
</gene>
<dbReference type="EMBL" id="LCZI01000143">
    <property type="protein sequence ID" value="KKZ68185.1"/>
    <property type="molecule type" value="Genomic_DNA"/>
</dbReference>
<accession>A0A0G2ID20</accession>
<comment type="caution">
    <text evidence="2">The sequence shown here is derived from an EMBL/GenBank/DDBJ whole genome shotgun (WGS) entry which is preliminary data.</text>
</comment>
<name>A0A0G2ID20_9EURO</name>
<protein>
    <submittedName>
        <fullName evidence="2">Uncharacterized protein</fullName>
    </submittedName>
</protein>
<proteinExistence type="predicted"/>
<dbReference type="Proteomes" id="UP000034164">
    <property type="component" value="Unassembled WGS sequence"/>
</dbReference>
<evidence type="ECO:0000313" key="3">
    <source>
        <dbReference type="Proteomes" id="UP000034164"/>
    </source>
</evidence>
<feature type="signal peptide" evidence="1">
    <location>
        <begin position="1"/>
        <end position="26"/>
    </location>
</feature>
<keyword evidence="1" id="KW-0732">Signal</keyword>
<organism evidence="2 3">
    <name type="scientific">[Emmonsia] crescens</name>
    <dbReference type="NCBI Taxonomy" id="73230"/>
    <lineage>
        <taxon>Eukaryota</taxon>
        <taxon>Fungi</taxon>
        <taxon>Dikarya</taxon>
        <taxon>Ascomycota</taxon>
        <taxon>Pezizomycotina</taxon>
        <taxon>Eurotiomycetes</taxon>
        <taxon>Eurotiomycetidae</taxon>
        <taxon>Onygenales</taxon>
        <taxon>Ajellomycetaceae</taxon>
        <taxon>Emergomyces</taxon>
    </lineage>
</organism>
<sequence length="211" mass="22746">MYGSSFILLNGLSLLLIAHVAPPSPSHIPNDSSPVGEVINIRIPARNTGSNGKSGNPWLFLSLLKLISLGEVVVDDKVLSSDLTLFFDGPSDSDVDLSCSLRLSDADVGPCLLLLGLLRLRYWRRLIRLLSLDRPVTDNLAGSGTFGRAEGQAPDGGDAGEAIFDRLKRSYGRFPVEYANTLGEDSIEASKNRLDVRWAGLSKALAEIIGR</sequence>
<feature type="chain" id="PRO_5002545645" evidence="1">
    <location>
        <begin position="27"/>
        <end position="211"/>
    </location>
</feature>
<reference evidence="3" key="1">
    <citation type="journal article" date="2015" name="PLoS Genet.">
        <title>The dynamic genome and transcriptome of the human fungal pathogen Blastomyces and close relative Emmonsia.</title>
        <authorList>
            <person name="Munoz J.F."/>
            <person name="Gauthier G.M."/>
            <person name="Desjardins C.A."/>
            <person name="Gallo J.E."/>
            <person name="Holder J."/>
            <person name="Sullivan T.D."/>
            <person name="Marty A.J."/>
            <person name="Carmen J.C."/>
            <person name="Chen Z."/>
            <person name="Ding L."/>
            <person name="Gujja S."/>
            <person name="Magrini V."/>
            <person name="Misas E."/>
            <person name="Mitreva M."/>
            <person name="Priest M."/>
            <person name="Saif S."/>
            <person name="Whiston E.A."/>
            <person name="Young S."/>
            <person name="Zeng Q."/>
            <person name="Goldman W.E."/>
            <person name="Mardis E.R."/>
            <person name="Taylor J.W."/>
            <person name="McEwen J.G."/>
            <person name="Clay O.K."/>
            <person name="Klein B.S."/>
            <person name="Cuomo C.A."/>
        </authorList>
    </citation>
    <scope>NUCLEOTIDE SEQUENCE [LARGE SCALE GENOMIC DNA]</scope>
    <source>
        <strain evidence="3">UAMH 3008</strain>
    </source>
</reference>